<evidence type="ECO:0000313" key="2">
    <source>
        <dbReference type="Proteomes" id="UP000272010"/>
    </source>
</evidence>
<dbReference type="EMBL" id="CP031081">
    <property type="protein sequence ID" value="AYF03870.1"/>
    <property type="molecule type" value="Genomic_DNA"/>
</dbReference>
<keyword evidence="1" id="KW-0614">Plasmid</keyword>
<reference evidence="2" key="1">
    <citation type="submission" date="2018-07" db="EMBL/GenBank/DDBJ databases">
        <title>Genome Structure of the Opportunistic Pathogen Paracoccus yeei (Alphaproteobacteria) and Identification of Putative Virulence Factors.</title>
        <authorList>
            <person name="Lasek R."/>
            <person name="Szuplewska M."/>
            <person name="Mitura M."/>
            <person name="Decewicz P."/>
            <person name="Chmielowska C."/>
            <person name="Pawlot A."/>
            <person name="Sentkowska D."/>
            <person name="Czarnecki J."/>
            <person name="Bartosik D."/>
        </authorList>
    </citation>
    <scope>NUCLEOTIDE SEQUENCE [LARGE SCALE GENOMIC DNA]</scope>
    <source>
        <strain evidence="2">CCUG 32053</strain>
        <plasmid evidence="2">pyee3</plasmid>
    </source>
</reference>
<protein>
    <submittedName>
        <fullName evidence="1">Uncharacterized protein</fullName>
    </submittedName>
</protein>
<geneLocation type="plasmid" evidence="2">
    <name>pyee3</name>
</geneLocation>
<dbReference type="AlphaFoldDB" id="A0A386UUK3"/>
<evidence type="ECO:0000313" key="1">
    <source>
        <dbReference type="EMBL" id="AYF03870.1"/>
    </source>
</evidence>
<sequence length="92" mass="9465">MFLFCSYQGFAGALPSLLLREAVTGPAGLGGMAAPALLDQHQTAGLARLGCELKPRPTVSEIGFLGAAMINPTACMRSASSALQSRSVALRT</sequence>
<gene>
    <name evidence="1" type="ORF">PY32053_04352</name>
</gene>
<name>A0A386UUK3_9RHOB</name>
<organism evidence="1 2">
    <name type="scientific">Paracoccus yeei</name>
    <dbReference type="NCBI Taxonomy" id="147645"/>
    <lineage>
        <taxon>Bacteria</taxon>
        <taxon>Pseudomonadati</taxon>
        <taxon>Pseudomonadota</taxon>
        <taxon>Alphaproteobacteria</taxon>
        <taxon>Rhodobacterales</taxon>
        <taxon>Paracoccaceae</taxon>
        <taxon>Paracoccus</taxon>
    </lineage>
</organism>
<dbReference type="Proteomes" id="UP000272010">
    <property type="component" value="Plasmid pYEE3"/>
</dbReference>
<proteinExistence type="predicted"/>
<accession>A0A386UUK3</accession>